<evidence type="ECO:0000313" key="1">
    <source>
        <dbReference type="EMBL" id="MFC7308069.1"/>
    </source>
</evidence>
<keyword evidence="2" id="KW-1185">Reference proteome</keyword>
<evidence type="ECO:0000313" key="2">
    <source>
        <dbReference type="Proteomes" id="UP001596523"/>
    </source>
</evidence>
<reference evidence="2" key="1">
    <citation type="journal article" date="2019" name="Int. J. Syst. Evol. Microbiol.">
        <title>The Global Catalogue of Microorganisms (GCM) 10K type strain sequencing project: providing services to taxonomists for standard genome sequencing and annotation.</title>
        <authorList>
            <consortium name="The Broad Institute Genomics Platform"/>
            <consortium name="The Broad Institute Genome Sequencing Center for Infectious Disease"/>
            <person name="Wu L."/>
            <person name="Ma J."/>
        </authorList>
    </citation>
    <scope>NUCLEOTIDE SEQUENCE [LARGE SCALE GENOMIC DNA]</scope>
    <source>
        <strain evidence="2">SYNS20</strain>
    </source>
</reference>
<proteinExistence type="predicted"/>
<gene>
    <name evidence="1" type="ORF">ACFQVC_28050</name>
</gene>
<name>A0ABW2JQZ6_9ACTN</name>
<dbReference type="Proteomes" id="UP001596523">
    <property type="component" value="Unassembled WGS sequence"/>
</dbReference>
<accession>A0ABW2JQZ6</accession>
<comment type="caution">
    <text evidence="1">The sequence shown here is derived from an EMBL/GenBank/DDBJ whole genome shotgun (WGS) entry which is preliminary data.</text>
</comment>
<organism evidence="1 2">
    <name type="scientific">Streptomyces monticola</name>
    <dbReference type="NCBI Taxonomy" id="2666263"/>
    <lineage>
        <taxon>Bacteria</taxon>
        <taxon>Bacillati</taxon>
        <taxon>Actinomycetota</taxon>
        <taxon>Actinomycetes</taxon>
        <taxon>Kitasatosporales</taxon>
        <taxon>Streptomycetaceae</taxon>
        <taxon>Streptomyces</taxon>
    </lineage>
</organism>
<dbReference type="SUPFAM" id="SSF54637">
    <property type="entry name" value="Thioesterase/thiol ester dehydrase-isomerase"/>
    <property type="match status" value="1"/>
</dbReference>
<sequence length="143" mass="16370">MAHSDYFVHSAPLRWSDRGAHGGIDDIAQIGLVREAVLAFLEPRPDVFPYGVTFVRHDVEFHRELGHRREPLPIEIWVDRIRDRSFRLQSRARAGGAAVLSAKSVIVAREVAPDRRVLSRPLNAAEREYLQGFEIPKLRRRPS</sequence>
<dbReference type="RefSeq" id="WP_381835731.1">
    <property type="nucleotide sequence ID" value="NZ_JBHTCF010000014.1"/>
</dbReference>
<dbReference type="Gene3D" id="3.10.129.10">
    <property type="entry name" value="Hotdog Thioesterase"/>
    <property type="match status" value="1"/>
</dbReference>
<evidence type="ECO:0008006" key="3">
    <source>
        <dbReference type="Google" id="ProtNLM"/>
    </source>
</evidence>
<protein>
    <recommendedName>
        <fullName evidence="3">Acyl-CoA thioesterase</fullName>
    </recommendedName>
</protein>
<dbReference type="InterPro" id="IPR029069">
    <property type="entry name" value="HotDog_dom_sf"/>
</dbReference>
<dbReference type="EMBL" id="JBHTCF010000014">
    <property type="protein sequence ID" value="MFC7308069.1"/>
    <property type="molecule type" value="Genomic_DNA"/>
</dbReference>